<protein>
    <recommendedName>
        <fullName evidence="2">High-affinity zinc uptake system protein ZnuA</fullName>
    </recommendedName>
</protein>
<evidence type="ECO:0000256" key="3">
    <source>
        <dbReference type="ARBA" id="ARBA00022448"/>
    </source>
</evidence>
<evidence type="ECO:0000313" key="9">
    <source>
        <dbReference type="Proteomes" id="UP001597151"/>
    </source>
</evidence>
<sequence>MRPAFRPAPFSIGLMATLLSSAALAEVPRVATDIAPIHSLVAQVMGDLGEPALIVQPGASPHGYAMRPSEARALNEADLVVWVGEALTPWLEGPIASLAEDANQIELMAVEGTILHDYREGATFGDHDHAEDDHDHDHGHDHAKDGDHDHDHAGKADEAAHDHEGHDHAGADSHVWLDPVNARLWLSVIAAELSRLDPENAATYAANATEGQADIDALQADIAASLAPLSDKGFVVFHDAYQYFERRFDLGAAGSITFSDASAPSAGRIAELREAVATMGAGCVFAEPQFDKRLIDTVFDGTAQVGLLDPLGQDLAPGPDLYPQMMRAMAASFVTCLDG</sequence>
<reference evidence="9" key="1">
    <citation type="journal article" date="2019" name="Int. J. Syst. Evol. Microbiol.">
        <title>The Global Catalogue of Microorganisms (GCM) 10K type strain sequencing project: providing services to taxonomists for standard genome sequencing and annotation.</title>
        <authorList>
            <consortium name="The Broad Institute Genomics Platform"/>
            <consortium name="The Broad Institute Genome Sequencing Center for Infectious Disease"/>
            <person name="Wu L."/>
            <person name="Ma J."/>
        </authorList>
    </citation>
    <scope>NUCLEOTIDE SEQUENCE [LARGE SCALE GENOMIC DNA]</scope>
    <source>
        <strain evidence="9">CCUG 55328</strain>
    </source>
</reference>
<keyword evidence="4 7" id="KW-0732">Signal</keyword>
<dbReference type="Pfam" id="PF01297">
    <property type="entry name" value="ZnuA"/>
    <property type="match status" value="1"/>
</dbReference>
<keyword evidence="5" id="KW-0864">Zinc transport</keyword>
<evidence type="ECO:0000256" key="7">
    <source>
        <dbReference type="SAM" id="SignalP"/>
    </source>
</evidence>
<dbReference type="Gene3D" id="3.40.50.1980">
    <property type="entry name" value="Nitrogenase molybdenum iron protein domain"/>
    <property type="match status" value="3"/>
</dbReference>
<feature type="chain" id="PRO_5046675854" description="High-affinity zinc uptake system protein ZnuA" evidence="7">
    <location>
        <begin position="26"/>
        <end position="339"/>
    </location>
</feature>
<evidence type="ECO:0000256" key="4">
    <source>
        <dbReference type="ARBA" id="ARBA00022729"/>
    </source>
</evidence>
<feature type="signal peptide" evidence="7">
    <location>
        <begin position="1"/>
        <end position="25"/>
    </location>
</feature>
<evidence type="ECO:0000256" key="6">
    <source>
        <dbReference type="SAM" id="MobiDB-lite"/>
    </source>
</evidence>
<name>A0ABW3TF92_9RHOB</name>
<evidence type="ECO:0000313" key="8">
    <source>
        <dbReference type="EMBL" id="MFD1195840.1"/>
    </source>
</evidence>
<accession>A0ABW3TF92</accession>
<keyword evidence="9" id="KW-1185">Reference proteome</keyword>
<dbReference type="EMBL" id="JBHTKR010000005">
    <property type="protein sequence ID" value="MFD1195840.1"/>
    <property type="molecule type" value="Genomic_DNA"/>
</dbReference>
<proteinExistence type="inferred from homology"/>
<dbReference type="SUPFAM" id="SSF53807">
    <property type="entry name" value="Helical backbone' metal receptor"/>
    <property type="match status" value="1"/>
</dbReference>
<evidence type="ECO:0000256" key="5">
    <source>
        <dbReference type="ARBA" id="ARBA00022906"/>
    </source>
</evidence>
<dbReference type="InterPro" id="IPR006127">
    <property type="entry name" value="ZnuA-like"/>
</dbReference>
<comment type="similarity">
    <text evidence="1">Belongs to the bacterial solute-binding protein 9 family.</text>
</comment>
<dbReference type="RefSeq" id="WP_380793142.1">
    <property type="nucleotide sequence ID" value="NZ_JBHTKR010000005.1"/>
</dbReference>
<dbReference type="InterPro" id="IPR050492">
    <property type="entry name" value="Bact_metal-bind_prot9"/>
</dbReference>
<gene>
    <name evidence="8" type="ORF">ACFQ3C_14295</name>
</gene>
<evidence type="ECO:0000256" key="1">
    <source>
        <dbReference type="ARBA" id="ARBA00011028"/>
    </source>
</evidence>
<organism evidence="8 9">
    <name type="scientific">Seohaeicola saemankumensis</name>
    <dbReference type="NCBI Taxonomy" id="481181"/>
    <lineage>
        <taxon>Bacteria</taxon>
        <taxon>Pseudomonadati</taxon>
        <taxon>Pseudomonadota</taxon>
        <taxon>Alphaproteobacteria</taxon>
        <taxon>Rhodobacterales</taxon>
        <taxon>Roseobacteraceae</taxon>
        <taxon>Seohaeicola</taxon>
    </lineage>
</organism>
<dbReference type="Proteomes" id="UP001597151">
    <property type="component" value="Unassembled WGS sequence"/>
</dbReference>
<comment type="caution">
    <text evidence="8">The sequence shown here is derived from an EMBL/GenBank/DDBJ whole genome shotgun (WGS) entry which is preliminary data.</text>
</comment>
<keyword evidence="3" id="KW-0813">Transport</keyword>
<dbReference type="PANTHER" id="PTHR42953">
    <property type="entry name" value="HIGH-AFFINITY ZINC UPTAKE SYSTEM PROTEIN ZNUA-RELATED"/>
    <property type="match status" value="1"/>
</dbReference>
<keyword evidence="5" id="KW-0862">Zinc</keyword>
<feature type="region of interest" description="Disordered" evidence="6">
    <location>
        <begin position="125"/>
        <end position="170"/>
    </location>
</feature>
<keyword evidence="5" id="KW-0406">Ion transport</keyword>
<dbReference type="PANTHER" id="PTHR42953:SF3">
    <property type="entry name" value="HIGH-AFFINITY ZINC UPTAKE SYSTEM PROTEIN ZNUA"/>
    <property type="match status" value="1"/>
</dbReference>
<evidence type="ECO:0000256" key="2">
    <source>
        <dbReference type="ARBA" id="ARBA00015915"/>
    </source>
</evidence>